<dbReference type="OrthoDB" id="10069349at2759"/>
<name>I7M6T0_TETTS</name>
<feature type="compositionally biased region" description="Polar residues" evidence="7">
    <location>
        <begin position="198"/>
        <end position="207"/>
    </location>
</feature>
<reference evidence="10" key="1">
    <citation type="journal article" date="2006" name="PLoS Biol.">
        <title>Macronuclear genome sequence of the ciliate Tetrahymena thermophila, a model eukaryote.</title>
        <authorList>
            <person name="Eisen J.A."/>
            <person name="Coyne R.S."/>
            <person name="Wu M."/>
            <person name="Wu D."/>
            <person name="Thiagarajan M."/>
            <person name="Wortman J.R."/>
            <person name="Badger J.H."/>
            <person name="Ren Q."/>
            <person name="Amedeo P."/>
            <person name="Jones K.M."/>
            <person name="Tallon L.J."/>
            <person name="Delcher A.L."/>
            <person name="Salzberg S.L."/>
            <person name="Silva J.C."/>
            <person name="Haas B.J."/>
            <person name="Majoros W.H."/>
            <person name="Farzad M."/>
            <person name="Carlton J.M."/>
            <person name="Smith R.K. Jr."/>
            <person name="Garg J."/>
            <person name="Pearlman R.E."/>
            <person name="Karrer K.M."/>
            <person name="Sun L."/>
            <person name="Manning G."/>
            <person name="Elde N.C."/>
            <person name="Turkewitz A.P."/>
            <person name="Asai D.J."/>
            <person name="Wilkes D.E."/>
            <person name="Wang Y."/>
            <person name="Cai H."/>
            <person name="Collins K."/>
            <person name="Stewart B.A."/>
            <person name="Lee S.R."/>
            <person name="Wilamowska K."/>
            <person name="Weinberg Z."/>
            <person name="Ruzzo W.L."/>
            <person name="Wloga D."/>
            <person name="Gaertig J."/>
            <person name="Frankel J."/>
            <person name="Tsao C.-C."/>
            <person name="Gorovsky M.A."/>
            <person name="Keeling P.J."/>
            <person name="Waller R.F."/>
            <person name="Patron N.J."/>
            <person name="Cherry J.M."/>
            <person name="Stover N.A."/>
            <person name="Krieger C.J."/>
            <person name="del Toro C."/>
            <person name="Ryder H.F."/>
            <person name="Williamson S.C."/>
            <person name="Barbeau R.A."/>
            <person name="Hamilton E.P."/>
            <person name="Orias E."/>
        </authorList>
    </citation>
    <scope>NUCLEOTIDE SEQUENCE [LARGE SCALE GENOMIC DNA]</scope>
    <source>
        <strain evidence="10">SB210</strain>
    </source>
</reference>
<dbReference type="STRING" id="312017.I7M6T0"/>
<feature type="compositionally biased region" description="Polar residues" evidence="7">
    <location>
        <begin position="406"/>
        <end position="417"/>
    </location>
</feature>
<dbReference type="Pfam" id="PF00179">
    <property type="entry name" value="UQ_con"/>
    <property type="match status" value="1"/>
</dbReference>
<dbReference type="EMBL" id="GG662864">
    <property type="protein sequence ID" value="EAR86060.3"/>
    <property type="molecule type" value="Genomic_DNA"/>
</dbReference>
<dbReference type="InParanoid" id="I7M6T0"/>
<evidence type="ECO:0000256" key="3">
    <source>
        <dbReference type="ARBA" id="ARBA00022741"/>
    </source>
</evidence>
<keyword evidence="10" id="KW-1185">Reference proteome</keyword>
<dbReference type="InterPro" id="IPR016135">
    <property type="entry name" value="UBQ-conjugating_enzyme/RWD"/>
</dbReference>
<dbReference type="SUPFAM" id="SSF54495">
    <property type="entry name" value="UBC-like"/>
    <property type="match status" value="1"/>
</dbReference>
<keyword evidence="2" id="KW-0808">Transferase</keyword>
<proteinExistence type="predicted"/>
<evidence type="ECO:0000256" key="1">
    <source>
        <dbReference type="ARBA" id="ARBA00012486"/>
    </source>
</evidence>
<keyword evidence="5" id="KW-0067">ATP-binding</keyword>
<dbReference type="PROSITE" id="PS00183">
    <property type="entry name" value="UBC_1"/>
    <property type="match status" value="1"/>
</dbReference>
<dbReference type="InterPro" id="IPR023313">
    <property type="entry name" value="UBQ-conjugating_AS"/>
</dbReference>
<evidence type="ECO:0000256" key="4">
    <source>
        <dbReference type="ARBA" id="ARBA00022786"/>
    </source>
</evidence>
<dbReference type="SMART" id="SM00212">
    <property type="entry name" value="UBCc"/>
    <property type="match status" value="1"/>
</dbReference>
<keyword evidence="4" id="KW-0833">Ubl conjugation pathway</keyword>
<dbReference type="GO" id="GO:0061631">
    <property type="term" value="F:ubiquitin conjugating enzyme activity"/>
    <property type="evidence" value="ECO:0007669"/>
    <property type="project" value="UniProtKB-EC"/>
</dbReference>
<organism evidence="9 10">
    <name type="scientific">Tetrahymena thermophila (strain SB210)</name>
    <dbReference type="NCBI Taxonomy" id="312017"/>
    <lineage>
        <taxon>Eukaryota</taxon>
        <taxon>Sar</taxon>
        <taxon>Alveolata</taxon>
        <taxon>Ciliophora</taxon>
        <taxon>Intramacronucleata</taxon>
        <taxon>Oligohymenophorea</taxon>
        <taxon>Hymenostomatida</taxon>
        <taxon>Tetrahymenina</taxon>
        <taxon>Tetrahymenidae</taxon>
        <taxon>Tetrahymena</taxon>
    </lineage>
</organism>
<dbReference type="GeneID" id="7822831"/>
<feature type="domain" description="UBC core" evidence="8">
    <location>
        <begin position="10"/>
        <end position="157"/>
    </location>
</feature>
<dbReference type="KEGG" id="tet:TTHERM_00547960"/>
<evidence type="ECO:0000313" key="9">
    <source>
        <dbReference type="EMBL" id="EAR86060.3"/>
    </source>
</evidence>
<dbReference type="PROSITE" id="PS50127">
    <property type="entry name" value="UBC_2"/>
    <property type="match status" value="1"/>
</dbReference>
<evidence type="ECO:0000256" key="6">
    <source>
        <dbReference type="PROSITE-ProRule" id="PRU10133"/>
    </source>
</evidence>
<dbReference type="InterPro" id="IPR000608">
    <property type="entry name" value="UBC"/>
</dbReference>
<dbReference type="Gene3D" id="3.10.110.10">
    <property type="entry name" value="Ubiquitin Conjugating Enzyme"/>
    <property type="match status" value="1"/>
</dbReference>
<dbReference type="Proteomes" id="UP000009168">
    <property type="component" value="Unassembled WGS sequence"/>
</dbReference>
<keyword evidence="3" id="KW-0547">Nucleotide-binding</keyword>
<accession>I7M6T0</accession>
<evidence type="ECO:0000256" key="7">
    <source>
        <dbReference type="SAM" id="MobiDB-lite"/>
    </source>
</evidence>
<dbReference type="InterPro" id="IPR050113">
    <property type="entry name" value="Ub_conjugating_enzyme"/>
</dbReference>
<dbReference type="EC" id="2.3.2.23" evidence="1"/>
<evidence type="ECO:0000313" key="10">
    <source>
        <dbReference type="Proteomes" id="UP000009168"/>
    </source>
</evidence>
<evidence type="ECO:0000259" key="8">
    <source>
        <dbReference type="PROSITE" id="PS50127"/>
    </source>
</evidence>
<protein>
    <recommendedName>
        <fullName evidence="1">E2 ubiquitin-conjugating enzyme</fullName>
        <ecNumber evidence="1">2.3.2.23</ecNumber>
    </recommendedName>
</protein>
<dbReference type="AlphaFoldDB" id="I7M6T0"/>
<sequence length="428" mass="47869">MNSEGPSNPRVTIAVTRQLNQLKTKAPDGVKIVINDADIFDIQADVEGPVKTPYEGGLFRCKLVLPQDFPKSPPKGYFITKIFHPNVSEKGEICVNTLKKDWNHQSWSFYNIFEVIKCLLIIPFPESALNEEAGKLFMEDYDSYFKYAKLMTEVHAKPKVTNKMEVEKEEASKKVEEEIPTVISIKLDKTTAQTLPANTQNSQTATLQNSQPQSQQMQLGSQIKINSNNNNNVGNPSNGILLSGNQTLPIQQNLQNGQQQGIVYNGSQFNLTQANFSNAVITNISINSPYKDSNKPQIMNNSQFLNGSSFQKNQNQENLQYQTNSSFGNQNNLSNPGLLNGSLIQEEPLCALSKNNGYYSNTVQSSATQGTSQQQKQPPQQFNKNNVLLNLTFNNYAVGQQSFVSTNINTNTNNGKQQNEKKKWLKRI</sequence>
<feature type="region of interest" description="Disordered" evidence="7">
    <location>
        <begin position="406"/>
        <end position="428"/>
    </location>
</feature>
<evidence type="ECO:0000256" key="5">
    <source>
        <dbReference type="ARBA" id="ARBA00022840"/>
    </source>
</evidence>
<dbReference type="GO" id="GO:0005524">
    <property type="term" value="F:ATP binding"/>
    <property type="evidence" value="ECO:0007669"/>
    <property type="project" value="UniProtKB-KW"/>
</dbReference>
<feature type="active site" description="Glycyl thioester intermediate" evidence="6">
    <location>
        <position position="94"/>
    </location>
</feature>
<feature type="compositionally biased region" description="Low complexity" evidence="7">
    <location>
        <begin position="208"/>
        <end position="219"/>
    </location>
</feature>
<dbReference type="FunFam" id="3.10.110.10:FF:000031">
    <property type="entry name" value="Ubiquitin-conjugating enzyme E2 22"/>
    <property type="match status" value="1"/>
</dbReference>
<dbReference type="RefSeq" id="XP_976655.3">
    <property type="nucleotide sequence ID" value="XM_971562.3"/>
</dbReference>
<gene>
    <name evidence="9" type="ORF">TTHERM_00547960</name>
</gene>
<evidence type="ECO:0000256" key="2">
    <source>
        <dbReference type="ARBA" id="ARBA00022679"/>
    </source>
</evidence>
<dbReference type="PANTHER" id="PTHR24067">
    <property type="entry name" value="UBIQUITIN-CONJUGATING ENZYME E2"/>
    <property type="match status" value="1"/>
</dbReference>
<dbReference type="CDD" id="cd23804">
    <property type="entry name" value="UBCc_UBE2S"/>
    <property type="match status" value="1"/>
</dbReference>
<feature type="region of interest" description="Disordered" evidence="7">
    <location>
        <begin position="198"/>
        <end position="219"/>
    </location>
</feature>